<comment type="caution">
    <text evidence="3">The sequence shown here is derived from an EMBL/GenBank/DDBJ whole genome shotgun (WGS) entry which is preliminary data.</text>
</comment>
<keyword evidence="2" id="KW-0472">Membrane</keyword>
<keyword evidence="2" id="KW-0812">Transmembrane</keyword>
<feature type="region of interest" description="Disordered" evidence="1">
    <location>
        <begin position="46"/>
        <end position="115"/>
    </location>
</feature>
<keyword evidence="4" id="KW-1185">Reference proteome</keyword>
<protein>
    <submittedName>
        <fullName evidence="3">Uncharacterized protein</fullName>
    </submittedName>
</protein>
<dbReference type="Proteomes" id="UP000256661">
    <property type="component" value="Unassembled WGS sequence"/>
</dbReference>
<evidence type="ECO:0000256" key="2">
    <source>
        <dbReference type="SAM" id="Phobius"/>
    </source>
</evidence>
<organism evidence="3 4">
    <name type="scientific">Thermomonospora umbrina</name>
    <dbReference type="NCBI Taxonomy" id="111806"/>
    <lineage>
        <taxon>Bacteria</taxon>
        <taxon>Bacillati</taxon>
        <taxon>Actinomycetota</taxon>
        <taxon>Actinomycetes</taxon>
        <taxon>Streptosporangiales</taxon>
        <taxon>Thermomonosporaceae</taxon>
        <taxon>Thermomonospora</taxon>
    </lineage>
</organism>
<dbReference type="OrthoDB" id="3471158at2"/>
<gene>
    <name evidence="3" type="ORF">DFJ69_4782</name>
</gene>
<keyword evidence="2" id="KW-1133">Transmembrane helix</keyword>
<name>A0A3D9T3D8_9ACTN</name>
<sequence>MSNSHRSHRRRKKSNAGRLGLAGALTGVLGIGAVAAGYLALKPDDSAPQSPPGVNSRTGTGAGAGTGGAVGTADAPSTGPTLSVTTPEGYGYSLGAAESGTDDRPLTRSTPPPSGGTYAYAEYVLTNTQHQPVLLDFPADIFVPTEHVPSSARQRCMPQPGVPEDMCTLPNHSEVRKRLNGSGPPITQDGDTLMPAGASYLVRVATDLPVDPGVADGDVRLFVWNARFTSDLKGIEVELP</sequence>
<reference evidence="3 4" key="1">
    <citation type="submission" date="2018-08" db="EMBL/GenBank/DDBJ databases">
        <title>Sequencing the genomes of 1000 actinobacteria strains.</title>
        <authorList>
            <person name="Klenk H.-P."/>
        </authorList>
    </citation>
    <scope>NUCLEOTIDE SEQUENCE [LARGE SCALE GENOMIC DNA]</scope>
    <source>
        <strain evidence="3 4">DSM 43927</strain>
    </source>
</reference>
<feature type="compositionally biased region" description="Gly residues" evidence="1">
    <location>
        <begin position="60"/>
        <end position="70"/>
    </location>
</feature>
<evidence type="ECO:0000256" key="1">
    <source>
        <dbReference type="SAM" id="MobiDB-lite"/>
    </source>
</evidence>
<dbReference type="EMBL" id="QTTT01000001">
    <property type="protein sequence ID" value="REE99274.1"/>
    <property type="molecule type" value="Genomic_DNA"/>
</dbReference>
<evidence type="ECO:0000313" key="3">
    <source>
        <dbReference type="EMBL" id="REE99274.1"/>
    </source>
</evidence>
<evidence type="ECO:0000313" key="4">
    <source>
        <dbReference type="Proteomes" id="UP000256661"/>
    </source>
</evidence>
<proteinExistence type="predicted"/>
<accession>A0A3D9T3D8</accession>
<dbReference type="AlphaFoldDB" id="A0A3D9T3D8"/>
<dbReference type="RefSeq" id="WP_116024601.1">
    <property type="nucleotide sequence ID" value="NZ_QTTT01000001.1"/>
</dbReference>
<feature type="transmembrane region" description="Helical" evidence="2">
    <location>
        <begin position="21"/>
        <end position="41"/>
    </location>
</feature>